<dbReference type="RefSeq" id="WP_100712481.1">
    <property type="nucleotide sequence ID" value="NZ_NPDY01000001.1"/>
</dbReference>
<protein>
    <recommendedName>
        <fullName evidence="1">N-acetyltransferase domain-containing protein</fullName>
    </recommendedName>
</protein>
<dbReference type="InterPro" id="IPR016181">
    <property type="entry name" value="Acyl_CoA_acyltransferase"/>
</dbReference>
<dbReference type="AlphaFoldDB" id="A0A2M9ZSH8"/>
<dbReference type="Proteomes" id="UP000231990">
    <property type="component" value="Unassembled WGS sequence"/>
</dbReference>
<comment type="caution">
    <text evidence="3">The sequence shown here is derived from an EMBL/GenBank/DDBJ whole genome shotgun (WGS) entry which is preliminary data.</text>
</comment>
<dbReference type="PROSITE" id="PS51186">
    <property type="entry name" value="GNAT"/>
    <property type="match status" value="1"/>
</dbReference>
<sequence length="144" mass="16473">MPDRKKNLLPMGWRIATGKDLELLFEMEKICFPQTHWTIQNIQDHLTDKSAWVFPGLGYLLFIEIESERELLRIGILPHKRRLGEAEKALTAMCNGAKKTFLEVESSNVSARNLYAKVGLKEIGVRKSYYGPGKDAVLMEYSTE</sequence>
<accession>A0A2M9ZSH8</accession>
<evidence type="ECO:0000259" key="1">
    <source>
        <dbReference type="PROSITE" id="PS51186"/>
    </source>
</evidence>
<evidence type="ECO:0000313" key="3">
    <source>
        <dbReference type="EMBL" id="PJZ75030.1"/>
    </source>
</evidence>
<name>A0A2M9ZSH8_9LEPT</name>
<evidence type="ECO:0000313" key="5">
    <source>
        <dbReference type="Proteomes" id="UP000231990"/>
    </source>
</evidence>
<proteinExistence type="predicted"/>
<dbReference type="GO" id="GO:0016747">
    <property type="term" value="F:acyltransferase activity, transferring groups other than amino-acyl groups"/>
    <property type="evidence" value="ECO:0007669"/>
    <property type="project" value="InterPro"/>
</dbReference>
<reference evidence="4 5" key="1">
    <citation type="submission" date="2017-07" db="EMBL/GenBank/DDBJ databases">
        <title>Leptospira spp. isolated from tropical soils.</title>
        <authorList>
            <person name="Thibeaux R."/>
            <person name="Iraola G."/>
            <person name="Ferres I."/>
            <person name="Bierque E."/>
            <person name="Girault D."/>
            <person name="Soupe-Gilbert M.-E."/>
            <person name="Picardeau M."/>
            <person name="Goarant C."/>
        </authorList>
    </citation>
    <scope>NUCLEOTIDE SEQUENCE [LARGE SCALE GENOMIC DNA]</scope>
    <source>
        <strain evidence="3 5">FH1-B-B1</strain>
        <strain evidence="2 4">FH1-B-C1</strain>
    </source>
</reference>
<organism evidence="3 5">
    <name type="scientific">Leptospira perolatii</name>
    <dbReference type="NCBI Taxonomy" id="2023191"/>
    <lineage>
        <taxon>Bacteria</taxon>
        <taxon>Pseudomonadati</taxon>
        <taxon>Spirochaetota</taxon>
        <taxon>Spirochaetia</taxon>
        <taxon>Leptospirales</taxon>
        <taxon>Leptospiraceae</taxon>
        <taxon>Leptospira</taxon>
    </lineage>
</organism>
<dbReference type="EMBL" id="NPDY01000001">
    <property type="protein sequence ID" value="PJZ71496.1"/>
    <property type="molecule type" value="Genomic_DNA"/>
</dbReference>
<gene>
    <name evidence="2" type="ORF">CH360_03130</name>
    <name evidence="3" type="ORF">CH373_03135</name>
</gene>
<dbReference type="InterPro" id="IPR000182">
    <property type="entry name" value="GNAT_dom"/>
</dbReference>
<evidence type="ECO:0000313" key="4">
    <source>
        <dbReference type="Proteomes" id="UP000231962"/>
    </source>
</evidence>
<dbReference type="Gene3D" id="3.40.630.30">
    <property type="match status" value="1"/>
</dbReference>
<dbReference type="SUPFAM" id="SSF55729">
    <property type="entry name" value="Acyl-CoA N-acyltransferases (Nat)"/>
    <property type="match status" value="1"/>
</dbReference>
<dbReference type="Proteomes" id="UP000231962">
    <property type="component" value="Unassembled WGS sequence"/>
</dbReference>
<dbReference type="OrthoDB" id="9794566at2"/>
<feature type="domain" description="N-acetyltransferase" evidence="1">
    <location>
        <begin position="11"/>
        <end position="144"/>
    </location>
</feature>
<dbReference type="EMBL" id="NPDZ01000001">
    <property type="protein sequence ID" value="PJZ75030.1"/>
    <property type="molecule type" value="Genomic_DNA"/>
</dbReference>
<evidence type="ECO:0000313" key="2">
    <source>
        <dbReference type="EMBL" id="PJZ71496.1"/>
    </source>
</evidence>
<keyword evidence="4" id="KW-1185">Reference proteome</keyword>